<feature type="compositionally biased region" description="Low complexity" evidence="3">
    <location>
        <begin position="988"/>
        <end position="1004"/>
    </location>
</feature>
<dbReference type="SMART" id="SM00212">
    <property type="entry name" value="UBCc"/>
    <property type="match status" value="1"/>
</dbReference>
<protein>
    <recommendedName>
        <fullName evidence="4">UBC core domain-containing protein</fullName>
    </recommendedName>
</protein>
<dbReference type="Pfam" id="PF23043">
    <property type="entry name" value="SH3-B_UBE2O"/>
    <property type="match status" value="1"/>
</dbReference>
<feature type="region of interest" description="Disordered" evidence="3">
    <location>
        <begin position="968"/>
        <end position="1008"/>
    </location>
</feature>
<dbReference type="CDD" id="cd23837">
    <property type="entry name" value="UBCc_UBE2O"/>
    <property type="match status" value="1"/>
</dbReference>
<keyword evidence="2" id="KW-0833">Ubl conjugation pathway</keyword>
<dbReference type="Gene3D" id="3.10.110.10">
    <property type="entry name" value="Ubiquitin Conjugating Enzyme"/>
    <property type="match status" value="1"/>
</dbReference>
<dbReference type="AlphaFoldDB" id="A0AAN6GD17"/>
<sequence length="1043" mass="114573">MSNTDQAAQPQQQQGAPVKLAADRFARAGQAKFFNEDLVYHTGGLGKLGPGDREELAIVERCYYDPQESAEYPPVPPEQDPDNLFRALKQKEYGISWYPSGKRAIVDEATLQVRDRAFQVGDLCKRSVLTTMSGVILDVSIEAQLEHVFSRQRTTWVPAAEFTNAARILVGDHVIAANWVGVVEEVFEEALVEPRNGPDLVRVCDVGSRLIVGEIDPESFTSAWPSLAPYVRRGPCNVVDVKQTVVCVNWLGMNQKLTPEQQENCQRPKRYWTDLSQLTMVRNFASHTHAIGDRVIPTNPDDFQKYGIRPSYHGPDRLEFTTMVVVATRSKVKVLWQDNKETTEMATDLIPYFNLDEYDVWPGDFVVWKGDSPGITHKVGVIQSMDPEERTALVRWYDDTLPERVERRNRGENVTAETKEANQRAETELVPVFELDVHGPDPVTFGVHRGDVVFVSLRPNGLEIPQLGRIGESETDFPDEIELRNQMSELGMGVANRHTQHSPLVLPRPGSQAPEIDWYGEVVGKRMDGVVEVRIPCGRIVETTIDRLTLLSDGFEDDDGAWAEEGSWSGEEGEEGEEAGPWTTESGDAVDGERDEWEDMDADGTSLEDASEDDEVLDDDDDDEDNEESVDASAAAQDDKVSGSLQASAHSQMDDAPGVSNAPKSPPLSPTKRSTSQSNTNTNGAATTPAPAPAAAGPKHERKITVDGGMPHVPSSGANMPEDDARWSRFEVLDEAPADHAFSREPWVGASSKAFVSRIQKEFKILQNALPDSILVRSYGDRMDLLRVLIIGSENTPYEDAPFVIDFCLKPTYPHEPPLAHFHSWTNGNGRVSPNLYEEGKVCLSVLNTWSGNSSENWNPTKSSLLQVFVSIQGLVLVREPWFTEPAYEKLQGTEDGKINSALYSEKAYILSRGFVRRALERPVPGLEEEIEFFYYDQGRLARVLERARNLIELSEAAKKRAKEEGATTAAAAAASQGNGSAGGNGGESSAAAGSSTSTKYASAEEPAVGKLSGGGMIVLRRTLGALDSLLDKRRAAGGASSA</sequence>
<dbReference type="EMBL" id="JAPDMQ010000334">
    <property type="protein sequence ID" value="KAK0526896.1"/>
    <property type="molecule type" value="Genomic_DNA"/>
</dbReference>
<dbReference type="InterPro" id="IPR000608">
    <property type="entry name" value="UBC"/>
</dbReference>
<dbReference type="InterPro" id="IPR057733">
    <property type="entry name" value="UBE2O-like_SH3-B"/>
</dbReference>
<feature type="compositionally biased region" description="Low complexity" evidence="3">
    <location>
        <begin position="679"/>
        <end position="697"/>
    </location>
</feature>
<comment type="caution">
    <text evidence="5">The sequence shown here is derived from an EMBL/GenBank/DDBJ whole genome shotgun (WGS) entry which is preliminary data.</text>
</comment>
<dbReference type="GO" id="GO:0061631">
    <property type="term" value="F:ubiquitin conjugating enzyme activity"/>
    <property type="evidence" value="ECO:0007669"/>
    <property type="project" value="TreeGrafter"/>
</dbReference>
<feature type="domain" description="UBC core" evidence="4">
    <location>
        <begin position="754"/>
        <end position="917"/>
    </location>
</feature>
<dbReference type="SUPFAM" id="SSF54495">
    <property type="entry name" value="UBC-like"/>
    <property type="match status" value="1"/>
</dbReference>
<evidence type="ECO:0000256" key="1">
    <source>
        <dbReference type="ARBA" id="ARBA00022679"/>
    </source>
</evidence>
<name>A0AAN6GD17_9BASI</name>
<evidence type="ECO:0000256" key="3">
    <source>
        <dbReference type="SAM" id="MobiDB-lite"/>
    </source>
</evidence>
<dbReference type="FunFam" id="3.10.110.10:FF:000094">
    <property type="entry name" value="Probable ubiquitin-conjugating enzyme E2 23"/>
    <property type="match status" value="1"/>
</dbReference>
<evidence type="ECO:0000256" key="2">
    <source>
        <dbReference type="ARBA" id="ARBA00022786"/>
    </source>
</evidence>
<dbReference type="Proteomes" id="UP001176521">
    <property type="component" value="Unassembled WGS sequence"/>
</dbReference>
<dbReference type="InterPro" id="IPR016135">
    <property type="entry name" value="UBQ-conjugating_enzyme/RWD"/>
</dbReference>
<dbReference type="PANTHER" id="PTHR46116:SF15">
    <property type="entry name" value="(E3-INDEPENDENT) E2 UBIQUITIN-CONJUGATING ENZYME"/>
    <property type="match status" value="1"/>
</dbReference>
<proteinExistence type="predicted"/>
<accession>A0AAN6GD17</accession>
<feature type="compositionally biased region" description="Acidic residues" evidence="3">
    <location>
        <begin position="609"/>
        <end position="630"/>
    </location>
</feature>
<keyword evidence="6" id="KW-1185">Reference proteome</keyword>
<feature type="region of interest" description="Disordered" evidence="3">
    <location>
        <begin position="554"/>
        <end position="721"/>
    </location>
</feature>
<evidence type="ECO:0000313" key="6">
    <source>
        <dbReference type="Proteomes" id="UP001176521"/>
    </source>
</evidence>
<reference evidence="5" key="1">
    <citation type="journal article" date="2023" name="PhytoFront">
        <title>Draft Genome Resources of Seven Strains of Tilletia horrida, Causal Agent of Kernel Smut of Rice.</title>
        <authorList>
            <person name="Khanal S."/>
            <person name="Antony Babu S."/>
            <person name="Zhou X.G."/>
        </authorList>
    </citation>
    <scope>NUCLEOTIDE SEQUENCE</scope>
    <source>
        <strain evidence="5">TX3</strain>
    </source>
</reference>
<organism evidence="5 6">
    <name type="scientific">Tilletia horrida</name>
    <dbReference type="NCBI Taxonomy" id="155126"/>
    <lineage>
        <taxon>Eukaryota</taxon>
        <taxon>Fungi</taxon>
        <taxon>Dikarya</taxon>
        <taxon>Basidiomycota</taxon>
        <taxon>Ustilaginomycotina</taxon>
        <taxon>Exobasidiomycetes</taxon>
        <taxon>Tilletiales</taxon>
        <taxon>Tilletiaceae</taxon>
        <taxon>Tilletia</taxon>
    </lineage>
</organism>
<dbReference type="Pfam" id="PF00179">
    <property type="entry name" value="UQ_con"/>
    <property type="match status" value="1"/>
</dbReference>
<gene>
    <name evidence="5" type="ORF">OC842_005041</name>
</gene>
<dbReference type="PANTHER" id="PTHR46116">
    <property type="entry name" value="(E3-INDEPENDENT) E2 UBIQUITIN-CONJUGATING ENZYME"/>
    <property type="match status" value="1"/>
</dbReference>
<evidence type="ECO:0000313" key="5">
    <source>
        <dbReference type="EMBL" id="KAK0526896.1"/>
    </source>
</evidence>
<feature type="compositionally biased region" description="Acidic residues" evidence="3">
    <location>
        <begin position="588"/>
        <end position="602"/>
    </location>
</feature>
<feature type="compositionally biased region" description="Low complexity" evidence="3">
    <location>
        <begin position="968"/>
        <end position="979"/>
    </location>
</feature>
<evidence type="ECO:0000259" key="4">
    <source>
        <dbReference type="PROSITE" id="PS50127"/>
    </source>
</evidence>
<keyword evidence="1" id="KW-0808">Transferase</keyword>
<dbReference type="PROSITE" id="PS50127">
    <property type="entry name" value="UBC_2"/>
    <property type="match status" value="1"/>
</dbReference>